<protein>
    <submittedName>
        <fullName evidence="5">Winged helix family transcriptional regulator</fullName>
    </submittedName>
</protein>
<dbReference type="GO" id="GO:0000160">
    <property type="term" value="P:phosphorelay signal transduction system"/>
    <property type="evidence" value="ECO:0007669"/>
    <property type="project" value="InterPro"/>
</dbReference>
<gene>
    <name evidence="5" type="ORF">E3T55_17085</name>
</gene>
<dbReference type="RefSeq" id="WP_134520758.1">
    <property type="nucleotide sequence ID" value="NZ_SOHE01000073.1"/>
</dbReference>
<evidence type="ECO:0000256" key="2">
    <source>
        <dbReference type="PROSITE-ProRule" id="PRU01091"/>
    </source>
</evidence>
<dbReference type="SUPFAM" id="SSF46894">
    <property type="entry name" value="C-terminal effector domain of the bipartite response regulators"/>
    <property type="match status" value="1"/>
</dbReference>
<dbReference type="EMBL" id="SOHE01000073">
    <property type="protein sequence ID" value="TFD46507.1"/>
    <property type="molecule type" value="Genomic_DNA"/>
</dbReference>
<reference evidence="5 6" key="1">
    <citation type="submission" date="2019-03" db="EMBL/GenBank/DDBJ databases">
        <title>Genomics of glacier-inhabiting Cryobacterium strains.</title>
        <authorList>
            <person name="Liu Q."/>
            <person name="Xin Y.-H."/>
        </authorList>
    </citation>
    <scope>NUCLEOTIDE SEQUENCE [LARGE SCALE GENOMIC DNA]</scope>
    <source>
        <strain evidence="5 6">Hh14</strain>
    </source>
</reference>
<dbReference type="Gene3D" id="1.10.10.10">
    <property type="entry name" value="Winged helix-like DNA-binding domain superfamily/Winged helix DNA-binding domain"/>
    <property type="match status" value="1"/>
</dbReference>
<dbReference type="InterPro" id="IPR036388">
    <property type="entry name" value="WH-like_DNA-bd_sf"/>
</dbReference>
<dbReference type="GO" id="GO:0006355">
    <property type="term" value="P:regulation of DNA-templated transcription"/>
    <property type="evidence" value="ECO:0007669"/>
    <property type="project" value="InterPro"/>
</dbReference>
<dbReference type="OrthoDB" id="3197131at2"/>
<keyword evidence="6" id="KW-1185">Reference proteome</keyword>
<sequence>MNTIPNAQQPRAATSEDTGATLAARNTAPPEQWVECGLLRLNTHDRLAQIDGIDIALTRSEFELLAALFNARGRVCSKRDLVLVLRTDNTMTSDIVLDSDKRAMEAHIANLRRKMLHRPGSPTGRHSAEEFHGIETVRGIGYRLSASLGF</sequence>
<evidence type="ECO:0000313" key="6">
    <source>
        <dbReference type="Proteomes" id="UP000297447"/>
    </source>
</evidence>
<dbReference type="SMART" id="SM00862">
    <property type="entry name" value="Trans_reg_C"/>
    <property type="match status" value="1"/>
</dbReference>
<organism evidence="5 6">
    <name type="scientific">Cryobacterium frigoriphilum</name>
    <dbReference type="NCBI Taxonomy" id="1259150"/>
    <lineage>
        <taxon>Bacteria</taxon>
        <taxon>Bacillati</taxon>
        <taxon>Actinomycetota</taxon>
        <taxon>Actinomycetes</taxon>
        <taxon>Micrococcales</taxon>
        <taxon>Microbacteriaceae</taxon>
        <taxon>Cryobacterium</taxon>
    </lineage>
</organism>
<feature type="DNA-binding region" description="OmpR/PhoB-type" evidence="2">
    <location>
        <begin position="30"/>
        <end position="146"/>
    </location>
</feature>
<dbReference type="AlphaFoldDB" id="A0A4R8ZUH5"/>
<keyword evidence="1 2" id="KW-0238">DNA-binding</keyword>
<proteinExistence type="predicted"/>
<dbReference type="CDD" id="cd00383">
    <property type="entry name" value="trans_reg_C"/>
    <property type="match status" value="1"/>
</dbReference>
<evidence type="ECO:0000256" key="3">
    <source>
        <dbReference type="SAM" id="MobiDB-lite"/>
    </source>
</evidence>
<comment type="caution">
    <text evidence="5">The sequence shown here is derived from an EMBL/GenBank/DDBJ whole genome shotgun (WGS) entry which is preliminary data.</text>
</comment>
<dbReference type="InterPro" id="IPR016032">
    <property type="entry name" value="Sig_transdc_resp-reg_C-effctor"/>
</dbReference>
<feature type="compositionally biased region" description="Polar residues" evidence="3">
    <location>
        <begin position="1"/>
        <end position="18"/>
    </location>
</feature>
<name>A0A4R8ZUH5_9MICO</name>
<accession>A0A4R8ZUH5</accession>
<dbReference type="Pfam" id="PF00486">
    <property type="entry name" value="Trans_reg_C"/>
    <property type="match status" value="1"/>
</dbReference>
<dbReference type="PROSITE" id="PS51755">
    <property type="entry name" value="OMPR_PHOB"/>
    <property type="match status" value="1"/>
</dbReference>
<feature type="domain" description="OmpR/PhoB-type" evidence="4">
    <location>
        <begin position="30"/>
        <end position="146"/>
    </location>
</feature>
<evidence type="ECO:0000313" key="5">
    <source>
        <dbReference type="EMBL" id="TFD46507.1"/>
    </source>
</evidence>
<dbReference type="Proteomes" id="UP000297447">
    <property type="component" value="Unassembled WGS sequence"/>
</dbReference>
<dbReference type="InterPro" id="IPR001867">
    <property type="entry name" value="OmpR/PhoB-type_DNA-bd"/>
</dbReference>
<feature type="region of interest" description="Disordered" evidence="3">
    <location>
        <begin position="1"/>
        <end position="26"/>
    </location>
</feature>
<evidence type="ECO:0000259" key="4">
    <source>
        <dbReference type="PROSITE" id="PS51755"/>
    </source>
</evidence>
<evidence type="ECO:0000256" key="1">
    <source>
        <dbReference type="ARBA" id="ARBA00023125"/>
    </source>
</evidence>
<dbReference type="GO" id="GO:0003677">
    <property type="term" value="F:DNA binding"/>
    <property type="evidence" value="ECO:0007669"/>
    <property type="project" value="UniProtKB-UniRule"/>
</dbReference>